<evidence type="ECO:0000256" key="2">
    <source>
        <dbReference type="ARBA" id="ARBA00020110"/>
    </source>
</evidence>
<keyword evidence="3 4" id="KW-0975">Bacterial flagellum</keyword>
<dbReference type="SUPFAM" id="SSF64518">
    <property type="entry name" value="Phase 1 flagellin"/>
    <property type="match status" value="1"/>
</dbReference>
<comment type="similarity">
    <text evidence="1 4">Belongs to the bacterial flagellin family.</text>
</comment>
<dbReference type="Proteomes" id="UP001442364">
    <property type="component" value="Unassembled WGS sequence"/>
</dbReference>
<keyword evidence="7" id="KW-0282">Flagellum</keyword>
<keyword evidence="4" id="KW-0964">Secreted</keyword>
<dbReference type="InterPro" id="IPR001029">
    <property type="entry name" value="Flagellin_N"/>
</dbReference>
<keyword evidence="8" id="KW-1185">Reference proteome</keyword>
<evidence type="ECO:0000313" key="7">
    <source>
        <dbReference type="EMBL" id="MEQ2380630.1"/>
    </source>
</evidence>
<feature type="domain" description="Flagellin C-terminal" evidence="6">
    <location>
        <begin position="439"/>
        <end position="524"/>
    </location>
</feature>
<feature type="domain" description="Flagellin N-terminal" evidence="5">
    <location>
        <begin position="3"/>
        <end position="139"/>
    </location>
</feature>
<evidence type="ECO:0000256" key="3">
    <source>
        <dbReference type="ARBA" id="ARBA00023143"/>
    </source>
</evidence>
<dbReference type="InterPro" id="IPR001492">
    <property type="entry name" value="Flagellin"/>
</dbReference>
<evidence type="ECO:0000313" key="8">
    <source>
        <dbReference type="Proteomes" id="UP001442364"/>
    </source>
</evidence>
<sequence length="526" mass="56284">MRINTNVSAIVSNNALQKAQDALSSSIQRLSSGYKINSSADDPAGCAISEKMRVQIRGLDQAKNNTTDGISVINTAEGAIVEIQSMLTRLKELTVQAANDVNSDDEREAIQQEIDNVNQEIDRISEQTEFNTQPLINGNLSRRVYSDYQGVNQLKISDSFTAGIYGVTVTQDARQAIAVGDTITMSGTAKVTADQAGTISINGYNIDIVEGDTLDTIMDKVMDGANMAGGRAFAVSSLANDTKTNGSDYAGYKPDTSYTGNRLVIMTEQYGRDQQLDVTCSNKDLAAMLGISDAYNEDGSGIHAEGSDVVAEFANEVDDAGNPTGKRVGFEDSAIISTKGTKITVKDVNNKEFVMDVPGNVAGTTFNDTTAAKQNGKSQAAGGTATDINQEVTDVGTMSIHVGANENQVIVLDIPKITTYTIGTDNINVMTSYTAQLSIGYVDEAINYVNSARSKLGAYENRFDHTTKNLEVSSENVTKALSAKIDTDMAEEMTEYTSQTVLTQAATSILSQANQRPSEVLQLLQN</sequence>
<dbReference type="PANTHER" id="PTHR42792">
    <property type="entry name" value="FLAGELLIN"/>
    <property type="match status" value="1"/>
</dbReference>
<accession>A0ABV1BYQ8</accession>
<dbReference type="InterPro" id="IPR046358">
    <property type="entry name" value="Flagellin_C"/>
</dbReference>
<comment type="caution">
    <text evidence="7">The sequence shown here is derived from an EMBL/GenBank/DDBJ whole genome shotgun (WGS) entry which is preliminary data.</text>
</comment>
<organism evidence="7 8">
    <name type="scientific">[Lactobacillus] rogosae</name>
    <dbReference type="NCBI Taxonomy" id="706562"/>
    <lineage>
        <taxon>Bacteria</taxon>
        <taxon>Bacillati</taxon>
        <taxon>Bacillota</taxon>
        <taxon>Clostridia</taxon>
        <taxon>Lachnospirales</taxon>
        <taxon>Lachnospiraceae</taxon>
        <taxon>Lachnospira</taxon>
    </lineage>
</organism>
<dbReference type="PANTHER" id="PTHR42792:SF2">
    <property type="entry name" value="FLAGELLIN"/>
    <property type="match status" value="1"/>
</dbReference>
<evidence type="ECO:0000259" key="5">
    <source>
        <dbReference type="Pfam" id="PF00669"/>
    </source>
</evidence>
<evidence type="ECO:0000259" key="6">
    <source>
        <dbReference type="Pfam" id="PF00700"/>
    </source>
</evidence>
<protein>
    <recommendedName>
        <fullName evidence="2 4">Flagellin</fullName>
    </recommendedName>
</protein>
<dbReference type="Gene3D" id="1.20.1330.10">
    <property type="entry name" value="f41 fragment of flagellin, N-terminal domain"/>
    <property type="match status" value="2"/>
</dbReference>
<proteinExistence type="inferred from homology"/>
<comment type="subcellular location">
    <subcellularLocation>
        <location evidence="4">Secreted</location>
    </subcellularLocation>
    <subcellularLocation>
        <location evidence="4">Bacterial flagellum</location>
    </subcellularLocation>
</comment>
<dbReference type="Pfam" id="PF00700">
    <property type="entry name" value="Flagellin_C"/>
    <property type="match status" value="1"/>
</dbReference>
<gene>
    <name evidence="7" type="ORF">WMO14_12260</name>
</gene>
<keyword evidence="7" id="KW-0966">Cell projection</keyword>
<reference evidence="7 8" key="1">
    <citation type="submission" date="2024-03" db="EMBL/GenBank/DDBJ databases">
        <title>Human intestinal bacterial collection.</title>
        <authorList>
            <person name="Pauvert C."/>
            <person name="Hitch T.C.A."/>
            <person name="Clavel T."/>
        </authorList>
    </citation>
    <scope>NUCLEOTIDE SEQUENCE [LARGE SCALE GENOMIC DNA]</scope>
    <source>
        <strain evidence="7 8">CLA-AA-H255</strain>
    </source>
</reference>
<dbReference type="PRINTS" id="PR00207">
    <property type="entry name" value="FLAGELLIN"/>
</dbReference>
<dbReference type="RefSeq" id="WP_022503127.1">
    <property type="nucleotide sequence ID" value="NZ_DAWCMB010000403.1"/>
</dbReference>
<evidence type="ECO:0000256" key="1">
    <source>
        <dbReference type="ARBA" id="ARBA00005709"/>
    </source>
</evidence>
<name>A0ABV1BYQ8_9FIRM</name>
<evidence type="ECO:0000256" key="4">
    <source>
        <dbReference type="RuleBase" id="RU362073"/>
    </source>
</evidence>
<keyword evidence="7" id="KW-0969">Cilium</keyword>
<dbReference type="Pfam" id="PF00669">
    <property type="entry name" value="Flagellin_N"/>
    <property type="match status" value="1"/>
</dbReference>
<comment type="function">
    <text evidence="4">Flagellin is the subunit protein which polymerizes to form the filaments of bacterial flagella.</text>
</comment>
<dbReference type="EMBL" id="JBBMER010000011">
    <property type="protein sequence ID" value="MEQ2380630.1"/>
    <property type="molecule type" value="Genomic_DNA"/>
</dbReference>